<organism evidence="1 2">
    <name type="scientific">Durusdinium trenchii</name>
    <dbReference type="NCBI Taxonomy" id="1381693"/>
    <lineage>
        <taxon>Eukaryota</taxon>
        <taxon>Sar</taxon>
        <taxon>Alveolata</taxon>
        <taxon>Dinophyceae</taxon>
        <taxon>Suessiales</taxon>
        <taxon>Symbiodiniaceae</taxon>
        <taxon>Durusdinium</taxon>
    </lineage>
</organism>
<evidence type="ECO:0000313" key="1">
    <source>
        <dbReference type="EMBL" id="CAK9094216.1"/>
    </source>
</evidence>
<dbReference type="Proteomes" id="UP001642464">
    <property type="component" value="Unassembled WGS sequence"/>
</dbReference>
<reference evidence="1 2" key="1">
    <citation type="submission" date="2024-02" db="EMBL/GenBank/DDBJ databases">
        <authorList>
            <person name="Chen Y."/>
            <person name="Shah S."/>
            <person name="Dougan E. K."/>
            <person name="Thang M."/>
            <person name="Chan C."/>
        </authorList>
    </citation>
    <scope>NUCLEOTIDE SEQUENCE [LARGE SCALE GENOMIC DNA]</scope>
</reference>
<keyword evidence="2" id="KW-1185">Reference proteome</keyword>
<accession>A0ABP0R101</accession>
<feature type="non-terminal residue" evidence="1">
    <location>
        <position position="1"/>
    </location>
</feature>
<protein>
    <submittedName>
        <fullName evidence="1">E3 ubiquitin-protein ligase</fullName>
    </submittedName>
</protein>
<proteinExistence type="predicted"/>
<name>A0ABP0R101_9DINO</name>
<evidence type="ECO:0000313" key="2">
    <source>
        <dbReference type="Proteomes" id="UP001642464"/>
    </source>
</evidence>
<comment type="caution">
    <text evidence="1">The sequence shown here is derived from an EMBL/GenBank/DDBJ whole genome shotgun (WGS) entry which is preliminary data.</text>
</comment>
<dbReference type="EMBL" id="CAXAMM010040592">
    <property type="protein sequence ID" value="CAK9094216.1"/>
    <property type="molecule type" value="Genomic_DNA"/>
</dbReference>
<gene>
    <name evidence="1" type="ORF">SCF082_LOCUS44291</name>
</gene>
<sequence length="183" mass="20426">SDEIETGLLSRVQPGVVRSVHARAKEDVLRMALSFYGGESALPRAHEMMFCSAATSWPQLDAFLARCQYVPGLYVMVHVQRLSYKLQHRLVEHLKSLGSSYRLVLVALCKSDDAAQVHLLREIPAKPASPFSELGLKRFVELLAPKLAVVVSENAGCGLSPRIGCLAQDMWTRQLVRQKLWEI</sequence>